<dbReference type="InterPro" id="IPR010359">
    <property type="entry name" value="IrrE_HExxH"/>
</dbReference>
<sequence length="163" mass="18007">MNWHVRIIAHPRSKTCARTSGMTWNPIDHTQGLRIISSLPLPAGIAGLTDGHTIWLNPNLTPAGRRCTLAHELIHIERGVIHHLPDVLAAREEHSVDRIAAHRLISIDDLVDAIVWAQGDHDRHSIAVDTDVDLSILDVRLRTVTPDEAVAINRALADLEQVA</sequence>
<comment type="caution">
    <text evidence="2">The sequence shown here is derived from an EMBL/GenBank/DDBJ whole genome shotgun (WGS) entry which is preliminary data.</text>
</comment>
<evidence type="ECO:0000259" key="1">
    <source>
        <dbReference type="Pfam" id="PF06114"/>
    </source>
</evidence>
<dbReference type="EMBL" id="PNHF01000001">
    <property type="protein sequence ID" value="PMC63387.1"/>
    <property type="molecule type" value="Genomic_DNA"/>
</dbReference>
<evidence type="ECO:0000313" key="3">
    <source>
        <dbReference type="Proteomes" id="UP000235363"/>
    </source>
</evidence>
<name>A0A2N6T219_9CORY</name>
<dbReference type="Pfam" id="PF06114">
    <property type="entry name" value="Peptidase_M78"/>
    <property type="match status" value="1"/>
</dbReference>
<organism evidence="2 3">
    <name type="scientific">Corynebacterium xerosis</name>
    <dbReference type="NCBI Taxonomy" id="1725"/>
    <lineage>
        <taxon>Bacteria</taxon>
        <taxon>Bacillati</taxon>
        <taxon>Actinomycetota</taxon>
        <taxon>Actinomycetes</taxon>
        <taxon>Mycobacteriales</taxon>
        <taxon>Corynebacteriaceae</taxon>
        <taxon>Corynebacterium</taxon>
    </lineage>
</organism>
<accession>A0A2N6T219</accession>
<gene>
    <name evidence="2" type="ORF">CJ204_00775</name>
</gene>
<proteinExistence type="predicted"/>
<dbReference type="AlphaFoldDB" id="A0A2N6T219"/>
<feature type="domain" description="IrrE N-terminal-like" evidence="1">
    <location>
        <begin position="51"/>
        <end position="141"/>
    </location>
</feature>
<protein>
    <recommendedName>
        <fullName evidence="1">IrrE N-terminal-like domain-containing protein</fullName>
    </recommendedName>
</protein>
<dbReference type="Proteomes" id="UP000235363">
    <property type="component" value="Unassembled WGS sequence"/>
</dbReference>
<evidence type="ECO:0000313" key="2">
    <source>
        <dbReference type="EMBL" id="PMC63387.1"/>
    </source>
</evidence>
<reference evidence="2 3" key="1">
    <citation type="submission" date="2017-09" db="EMBL/GenBank/DDBJ databases">
        <title>Bacterial strain isolated from the female urinary microbiota.</title>
        <authorList>
            <person name="Thomas-White K."/>
            <person name="Kumar N."/>
            <person name="Forster S."/>
            <person name="Putonti C."/>
            <person name="Lawley T."/>
            <person name="Wolfe A.J."/>
        </authorList>
    </citation>
    <scope>NUCLEOTIDE SEQUENCE [LARGE SCALE GENOMIC DNA]</scope>
    <source>
        <strain evidence="2 3">UMB0908</strain>
    </source>
</reference>